<dbReference type="GO" id="GO:2000042">
    <property type="term" value="P:negative regulation of double-strand break repair via homologous recombination"/>
    <property type="evidence" value="ECO:0007669"/>
    <property type="project" value="TreeGrafter"/>
</dbReference>
<dbReference type="PANTHER" id="PTHR10656">
    <property type="entry name" value="CELL FATE DETERMINING PROTEIN MAB21-RELATED"/>
    <property type="match status" value="1"/>
</dbReference>
<dbReference type="Proteomes" id="UP000472265">
    <property type="component" value="Chromosome 3"/>
</dbReference>
<proteinExistence type="predicted"/>
<dbReference type="Gene3D" id="3.30.460.90">
    <property type="match status" value="1"/>
</dbReference>
<dbReference type="GO" id="GO:0032481">
    <property type="term" value="P:positive regulation of type I interferon production"/>
    <property type="evidence" value="ECO:0007669"/>
    <property type="project" value="TreeGrafter"/>
</dbReference>
<dbReference type="GO" id="GO:0005634">
    <property type="term" value="C:nucleus"/>
    <property type="evidence" value="ECO:0007669"/>
    <property type="project" value="TreeGrafter"/>
</dbReference>
<protein>
    <recommendedName>
        <fullName evidence="2">Mab-21-like nucleotidyltransferase domain-containing protein</fullName>
    </recommendedName>
</protein>
<dbReference type="GO" id="GO:0035861">
    <property type="term" value="C:site of double-strand break"/>
    <property type="evidence" value="ECO:0007669"/>
    <property type="project" value="TreeGrafter"/>
</dbReference>
<dbReference type="GO" id="GO:0038001">
    <property type="term" value="P:paracrine signaling"/>
    <property type="evidence" value="ECO:0007669"/>
    <property type="project" value="TreeGrafter"/>
</dbReference>
<dbReference type="GO" id="GO:0002230">
    <property type="term" value="P:positive regulation of defense response to virus by host"/>
    <property type="evidence" value="ECO:0007669"/>
    <property type="project" value="TreeGrafter"/>
</dbReference>
<dbReference type="GeneTree" id="ENSGT01050000244827"/>
<dbReference type="AlphaFoldDB" id="A0A671YY65"/>
<evidence type="ECO:0000313" key="4">
    <source>
        <dbReference type="Proteomes" id="UP000472265"/>
    </source>
</evidence>
<feature type="region of interest" description="Disordered" evidence="1">
    <location>
        <begin position="1"/>
        <end position="57"/>
    </location>
</feature>
<evidence type="ECO:0000259" key="2">
    <source>
        <dbReference type="Pfam" id="PF03281"/>
    </source>
</evidence>
<dbReference type="GO" id="GO:0071360">
    <property type="term" value="P:cellular response to exogenous dsRNA"/>
    <property type="evidence" value="ECO:0007669"/>
    <property type="project" value="TreeGrafter"/>
</dbReference>
<dbReference type="PANTHER" id="PTHR10656:SF35">
    <property type="entry name" value="CYCLIC GMP-AMP SYNTHASE"/>
    <property type="match status" value="1"/>
</dbReference>
<evidence type="ECO:0000256" key="1">
    <source>
        <dbReference type="SAM" id="MobiDB-lite"/>
    </source>
</evidence>
<dbReference type="GO" id="GO:0005829">
    <property type="term" value="C:cytosol"/>
    <property type="evidence" value="ECO:0007669"/>
    <property type="project" value="TreeGrafter"/>
</dbReference>
<reference evidence="3" key="1">
    <citation type="submission" date="2021-04" db="EMBL/GenBank/DDBJ databases">
        <authorList>
            <consortium name="Wellcome Sanger Institute Data Sharing"/>
        </authorList>
    </citation>
    <scope>NUCLEOTIDE SEQUENCE [LARGE SCALE GENOMIC DNA]</scope>
</reference>
<feature type="domain" description="Mab-21-like nucleotidyltransferase" evidence="2">
    <location>
        <begin position="121"/>
        <end position="190"/>
    </location>
</feature>
<evidence type="ECO:0000313" key="3">
    <source>
        <dbReference type="Ensembl" id="ENSSAUP00010066884.1"/>
    </source>
</evidence>
<keyword evidence="4" id="KW-1185">Reference proteome</keyword>
<dbReference type="GO" id="GO:0061501">
    <property type="term" value="F:2',3'-cyclic GMP-AMP synthase activity"/>
    <property type="evidence" value="ECO:0007669"/>
    <property type="project" value="TreeGrafter"/>
</dbReference>
<dbReference type="InterPro" id="IPR046903">
    <property type="entry name" value="Mab-21-like_nuc_Trfase"/>
</dbReference>
<reference evidence="3" key="3">
    <citation type="submission" date="2025-09" db="UniProtKB">
        <authorList>
            <consortium name="Ensembl"/>
        </authorList>
    </citation>
    <scope>IDENTIFICATION</scope>
</reference>
<dbReference type="GO" id="GO:0006974">
    <property type="term" value="P:DNA damage response"/>
    <property type="evidence" value="ECO:0007669"/>
    <property type="project" value="TreeGrafter"/>
</dbReference>
<dbReference type="GO" id="GO:0003682">
    <property type="term" value="F:chromatin binding"/>
    <property type="evidence" value="ECO:0007669"/>
    <property type="project" value="TreeGrafter"/>
</dbReference>
<sequence>MDGEVGSFNLGGGSPSEATKRTDSARRRSPPSHLTPARQRLKVQQQQAEEGSGVAEELSSIPPELANWIKVNAKDLKLRQTDRRWAAEVVNDFRENLLKFLRSSSDQPFFQSAEFLTTGSYFEKVKIHNPDEFDMMLKLQAPSRLNMTELDGGLFYRLDFLRPTRSPVQVFLLENQQLSSSKILTEMFRLTVHTDYMCVCTCVHISPS</sequence>
<name>A0A671YY65_SPAAU</name>
<dbReference type="Pfam" id="PF03281">
    <property type="entry name" value="Mab-21"/>
    <property type="match status" value="1"/>
</dbReference>
<dbReference type="GO" id="GO:0002218">
    <property type="term" value="P:activation of innate immune response"/>
    <property type="evidence" value="ECO:0007669"/>
    <property type="project" value="TreeGrafter"/>
</dbReference>
<dbReference type="GO" id="GO:0003690">
    <property type="term" value="F:double-stranded DNA binding"/>
    <property type="evidence" value="ECO:0007669"/>
    <property type="project" value="TreeGrafter"/>
</dbReference>
<gene>
    <name evidence="3" type="primary">LOC115579330</name>
</gene>
<accession>A0A671YY65</accession>
<reference evidence="3" key="2">
    <citation type="submission" date="2025-08" db="UniProtKB">
        <authorList>
            <consortium name="Ensembl"/>
        </authorList>
    </citation>
    <scope>IDENTIFICATION</scope>
</reference>
<dbReference type="Ensembl" id="ENSSAUT00010070026.1">
    <property type="protein sequence ID" value="ENSSAUP00010066884.1"/>
    <property type="gene ID" value="ENSSAUG00010026624.1"/>
</dbReference>
<organism evidence="3 4">
    <name type="scientific">Sparus aurata</name>
    <name type="common">Gilthead sea bream</name>
    <dbReference type="NCBI Taxonomy" id="8175"/>
    <lineage>
        <taxon>Eukaryota</taxon>
        <taxon>Metazoa</taxon>
        <taxon>Chordata</taxon>
        <taxon>Craniata</taxon>
        <taxon>Vertebrata</taxon>
        <taxon>Euteleostomi</taxon>
        <taxon>Actinopterygii</taxon>
        <taxon>Neopterygii</taxon>
        <taxon>Teleostei</taxon>
        <taxon>Neoteleostei</taxon>
        <taxon>Acanthomorphata</taxon>
        <taxon>Eupercaria</taxon>
        <taxon>Spariformes</taxon>
        <taxon>Sparidae</taxon>
        <taxon>Sparus</taxon>
    </lineage>
</organism>